<dbReference type="PATRIC" id="fig|28092.6.peg.4549"/>
<name>A0A0F5JWS4_9BURK</name>
<comment type="caution">
    <text evidence="1">The sequence shown here is derived from an EMBL/GenBank/DDBJ whole genome shotgun (WGS) entry which is preliminary data.</text>
</comment>
<gene>
    <name evidence="1" type="ORF">WM40_19400</name>
</gene>
<keyword evidence="2" id="KW-1185">Reference proteome</keyword>
<dbReference type="STRING" id="28092.WM40_19400"/>
<evidence type="ECO:0000313" key="2">
    <source>
        <dbReference type="Proteomes" id="UP000033618"/>
    </source>
</evidence>
<dbReference type="Proteomes" id="UP000033618">
    <property type="component" value="Unassembled WGS sequence"/>
</dbReference>
<protein>
    <submittedName>
        <fullName evidence="1">Uncharacterized protein</fullName>
    </submittedName>
</protein>
<dbReference type="Gene3D" id="2.60.200.20">
    <property type="match status" value="1"/>
</dbReference>
<reference evidence="1 2" key="1">
    <citation type="submission" date="2015-03" db="EMBL/GenBank/DDBJ databases">
        <title>Draft Genome Sequence of Burkholderia andropogonis type strain ICMP2807, isolated from Sorghum bicolor.</title>
        <authorList>
            <person name="Lopes-Santos L."/>
            <person name="Castro D.B."/>
            <person name="Ottoboni L.M."/>
            <person name="Park D."/>
            <person name="Weirc B.S."/>
            <person name="Destefano S.A."/>
        </authorList>
    </citation>
    <scope>NUCLEOTIDE SEQUENCE [LARGE SCALE GENOMIC DNA]</scope>
    <source>
        <strain evidence="1 2">ICMP2807</strain>
    </source>
</reference>
<evidence type="ECO:0000313" key="1">
    <source>
        <dbReference type="EMBL" id="KKB62069.1"/>
    </source>
</evidence>
<proteinExistence type="predicted"/>
<accession>A0A0F5JWS4</accession>
<dbReference type="AlphaFoldDB" id="A0A0F5JWS4"/>
<dbReference type="GO" id="GO:0016020">
    <property type="term" value="C:membrane"/>
    <property type="evidence" value="ECO:0007669"/>
    <property type="project" value="InterPro"/>
</dbReference>
<sequence>MRGERHEMSSVLTDADSIYELRVLFGPMFGVDLLLPNQRSLFVFVGSGQYEGRDKDNATDAAQLAINALHIPHHKSGVNFRIHFPTSHARNTEDHVRNAALSGTNDDDATTSEAEAGKLRIEWINGSDLLVENCAFNSVCRYGDIAFSVRPADIPWSDSICAFLPVAEKSDTDNGVLAVADSSVTVDATFKHRFLGRRRGAVCMATAFLAFSLWGIARYLSSGADTARVANAFDNGWGTNDIVTKNGTHYIIARTASVKDWDDQIALRYPLASRPVVLYASDLISKAEEVLNEHNIDYYTIRLDKVSEPELVLVKHDGEDNSTLRKQIDEASELLAPVFPFAKGVHIQEQAPADVIAMAKSSLTRIPVTFSEIQSHGYVTFFITGYVTDYALSAVADLARHFSHDWGHRKIRFSLALKTIWLNGKSRQTGVDGYILVDPEHWYFNNSSKEN</sequence>
<dbReference type="Pfam" id="PF09480">
    <property type="entry name" value="PrgH"/>
    <property type="match status" value="1"/>
</dbReference>
<dbReference type="EMBL" id="LAQU01000025">
    <property type="protein sequence ID" value="KKB62069.1"/>
    <property type="molecule type" value="Genomic_DNA"/>
</dbReference>
<dbReference type="InterPro" id="IPR019029">
    <property type="entry name" value="T3SS_PrgH/EprH-like"/>
</dbReference>
<organism evidence="1 2">
    <name type="scientific">Robbsia andropogonis</name>
    <dbReference type="NCBI Taxonomy" id="28092"/>
    <lineage>
        <taxon>Bacteria</taxon>
        <taxon>Pseudomonadati</taxon>
        <taxon>Pseudomonadota</taxon>
        <taxon>Betaproteobacteria</taxon>
        <taxon>Burkholderiales</taxon>
        <taxon>Burkholderiaceae</taxon>
        <taxon>Robbsia</taxon>
    </lineage>
</organism>
<dbReference type="Gene3D" id="3.30.70.1770">
    <property type="match status" value="1"/>
</dbReference>